<feature type="signal peptide" evidence="1">
    <location>
        <begin position="1"/>
        <end position="22"/>
    </location>
</feature>
<evidence type="ECO:0000256" key="1">
    <source>
        <dbReference type="SAM" id="SignalP"/>
    </source>
</evidence>
<name>A0ABT8RIE8_9BACT</name>
<evidence type="ECO:0000313" key="2">
    <source>
        <dbReference type="EMBL" id="MDO1451882.1"/>
    </source>
</evidence>
<accession>A0ABT8RIE8</accession>
<comment type="caution">
    <text evidence="2">The sequence shown here is derived from an EMBL/GenBank/DDBJ whole genome shotgun (WGS) entry which is preliminary data.</text>
</comment>
<feature type="chain" id="PRO_5046352118" evidence="1">
    <location>
        <begin position="23"/>
        <end position="475"/>
    </location>
</feature>
<dbReference type="PROSITE" id="PS51257">
    <property type="entry name" value="PROKAR_LIPOPROTEIN"/>
    <property type="match status" value="1"/>
</dbReference>
<gene>
    <name evidence="2" type="ORF">Q0590_36775</name>
</gene>
<reference evidence="2" key="1">
    <citation type="submission" date="2023-07" db="EMBL/GenBank/DDBJ databases">
        <title>The genome sequence of Rhodocytophaga aerolata KACC 12507.</title>
        <authorList>
            <person name="Zhang X."/>
        </authorList>
    </citation>
    <scope>NUCLEOTIDE SEQUENCE</scope>
    <source>
        <strain evidence="2">KACC 12507</strain>
    </source>
</reference>
<sequence length="475" mass="55485">MKTLLTASIIALLIAAACTNKSQPTVMENQYPKVIKTKADSFYVTGYNWRQPFGFAIGENDTVSPGTDGYRGGYLQLITQEDTIQFDYTSTPYQQHHTISVISPQDTTLCILRFNQHNAEFTDSYMQEHEGKAQFVIPEAFELANIVWTISPSGMKASNLHKEGKYYQDVMEYFQPFLDHPIFTKLQFADSAYYQNYYSFRENSVCFNFQGDSLLYSGPYYHVFGNFDQFGGLFKELQPLVEDFAIKSNFRQFYQAHLPYYDKLIERQKQLMPVEDMWAWIESEFPAKINAYKVVFSPLIGATHSTQKFYFMGKRTDWFSEALMFTSGPELIDSKSTLDEKEKEGLSSGIVFTEIDHNYVNPVSYKYKGEIDKVFSNRTLWTKRGGDTDHYTTPESVFNEYMTHALFCLYVQERYDRDPANYIIKSREDLMTNRRHYIRFAEFNKKLAELYRSKAEKENIPDLYPKMIEWASNVK</sequence>
<dbReference type="RefSeq" id="WP_302042677.1">
    <property type="nucleotide sequence ID" value="NZ_JAUKPO010000110.1"/>
</dbReference>
<organism evidence="2 3">
    <name type="scientific">Rhodocytophaga aerolata</name>
    <dbReference type="NCBI Taxonomy" id="455078"/>
    <lineage>
        <taxon>Bacteria</taxon>
        <taxon>Pseudomonadati</taxon>
        <taxon>Bacteroidota</taxon>
        <taxon>Cytophagia</taxon>
        <taxon>Cytophagales</taxon>
        <taxon>Rhodocytophagaceae</taxon>
        <taxon>Rhodocytophaga</taxon>
    </lineage>
</organism>
<evidence type="ECO:0000313" key="3">
    <source>
        <dbReference type="Proteomes" id="UP001168528"/>
    </source>
</evidence>
<keyword evidence="1" id="KW-0732">Signal</keyword>
<proteinExistence type="predicted"/>
<protein>
    <submittedName>
        <fullName evidence="2">DUF4932 domain-containing protein</fullName>
    </submittedName>
</protein>
<dbReference type="EMBL" id="JAUKPO010000110">
    <property type="protein sequence ID" value="MDO1451882.1"/>
    <property type="molecule type" value="Genomic_DNA"/>
</dbReference>
<dbReference type="Proteomes" id="UP001168528">
    <property type="component" value="Unassembled WGS sequence"/>
</dbReference>
<keyword evidence="3" id="KW-1185">Reference proteome</keyword>